<proteinExistence type="predicted"/>
<accession>A0ABV8HRF1</accession>
<feature type="region of interest" description="Disordered" evidence="1">
    <location>
        <begin position="95"/>
        <end position="118"/>
    </location>
</feature>
<evidence type="ECO:0000256" key="1">
    <source>
        <dbReference type="SAM" id="MobiDB-lite"/>
    </source>
</evidence>
<gene>
    <name evidence="2" type="ORF">ACFO3J_22790</name>
</gene>
<evidence type="ECO:0000313" key="2">
    <source>
        <dbReference type="EMBL" id="MFC4034281.1"/>
    </source>
</evidence>
<dbReference type="EMBL" id="JBHSBB010000014">
    <property type="protein sequence ID" value="MFC4034281.1"/>
    <property type="molecule type" value="Genomic_DNA"/>
</dbReference>
<organism evidence="2 3">
    <name type="scientific">Streptomyces polygonati</name>
    <dbReference type="NCBI Taxonomy" id="1617087"/>
    <lineage>
        <taxon>Bacteria</taxon>
        <taxon>Bacillati</taxon>
        <taxon>Actinomycetota</taxon>
        <taxon>Actinomycetes</taxon>
        <taxon>Kitasatosporales</taxon>
        <taxon>Streptomycetaceae</taxon>
        <taxon>Streptomyces</taxon>
    </lineage>
</organism>
<reference evidence="3" key="1">
    <citation type="journal article" date="2019" name="Int. J. Syst. Evol. Microbiol.">
        <title>The Global Catalogue of Microorganisms (GCM) 10K type strain sequencing project: providing services to taxonomists for standard genome sequencing and annotation.</title>
        <authorList>
            <consortium name="The Broad Institute Genomics Platform"/>
            <consortium name="The Broad Institute Genome Sequencing Center for Infectious Disease"/>
            <person name="Wu L."/>
            <person name="Ma J."/>
        </authorList>
    </citation>
    <scope>NUCLEOTIDE SEQUENCE [LARGE SCALE GENOMIC DNA]</scope>
    <source>
        <strain evidence="3">CGMCC 4.7237</strain>
    </source>
</reference>
<dbReference type="InterPro" id="IPR049975">
    <property type="entry name" value="SAV_915-like_dom"/>
</dbReference>
<sequence>MSPSQLAEDPEPLQPVPAGHCLYVPVRSGPLGSAARFFRTALGGRTAVAFTTEQRLVRTLGPAQEWIRLSEPALRALAAPLGITTLRIDPRLSAPAARATAAPAPAPGTRAPRHQLIA</sequence>
<dbReference type="NCBIfam" id="NF042914">
    <property type="entry name" value="SAV915_dom"/>
    <property type="match status" value="1"/>
</dbReference>
<feature type="compositionally biased region" description="Low complexity" evidence="1">
    <location>
        <begin position="95"/>
        <end position="110"/>
    </location>
</feature>
<dbReference type="RefSeq" id="WP_386432142.1">
    <property type="nucleotide sequence ID" value="NZ_JBHSBB010000014.1"/>
</dbReference>
<keyword evidence="3" id="KW-1185">Reference proteome</keyword>
<protein>
    <submittedName>
        <fullName evidence="2">SAV_915 family protein</fullName>
    </submittedName>
</protein>
<name>A0ABV8HRF1_9ACTN</name>
<dbReference type="Proteomes" id="UP001595765">
    <property type="component" value="Unassembled WGS sequence"/>
</dbReference>
<comment type="caution">
    <text evidence="2">The sequence shown here is derived from an EMBL/GenBank/DDBJ whole genome shotgun (WGS) entry which is preliminary data.</text>
</comment>
<evidence type="ECO:0000313" key="3">
    <source>
        <dbReference type="Proteomes" id="UP001595765"/>
    </source>
</evidence>